<dbReference type="SUPFAM" id="SSF54695">
    <property type="entry name" value="POZ domain"/>
    <property type="match status" value="1"/>
</dbReference>
<dbReference type="FunFam" id="1.20.120.350:FF:000014">
    <property type="entry name" value="Potassium channel, voltage-gated Shaw-related subfamily C, member 4"/>
    <property type="match status" value="1"/>
</dbReference>
<reference evidence="22" key="1">
    <citation type="submission" date="2025-08" db="UniProtKB">
        <authorList>
            <consortium name="Ensembl"/>
        </authorList>
    </citation>
    <scope>IDENTIFICATION</scope>
</reference>
<feature type="region of interest" description="Disordered" evidence="19">
    <location>
        <begin position="116"/>
        <end position="137"/>
    </location>
</feature>
<keyword evidence="6 20" id="KW-0812">Transmembrane</keyword>
<dbReference type="InterPro" id="IPR003131">
    <property type="entry name" value="T1-type_BTB"/>
</dbReference>
<dbReference type="InterPro" id="IPR000210">
    <property type="entry name" value="BTB/POZ_dom"/>
</dbReference>
<proteinExistence type="predicted"/>
<evidence type="ECO:0000256" key="3">
    <source>
        <dbReference type="ARBA" id="ARBA00022475"/>
    </source>
</evidence>
<evidence type="ECO:0000256" key="5">
    <source>
        <dbReference type="ARBA" id="ARBA00022553"/>
    </source>
</evidence>
<dbReference type="GO" id="GO:0008076">
    <property type="term" value="C:voltage-gated potassium channel complex"/>
    <property type="evidence" value="ECO:0007669"/>
    <property type="project" value="InterPro"/>
</dbReference>
<dbReference type="InterPro" id="IPR028325">
    <property type="entry name" value="VG_K_chnl"/>
</dbReference>
<evidence type="ECO:0000256" key="19">
    <source>
        <dbReference type="SAM" id="MobiDB-lite"/>
    </source>
</evidence>
<dbReference type="InterPro" id="IPR003968">
    <property type="entry name" value="K_chnl_volt-dep_Kv"/>
</dbReference>
<feature type="transmembrane region" description="Helical" evidence="20">
    <location>
        <begin position="324"/>
        <end position="345"/>
    </location>
</feature>
<evidence type="ECO:0000256" key="6">
    <source>
        <dbReference type="ARBA" id="ARBA00022692"/>
    </source>
</evidence>
<dbReference type="SUPFAM" id="SSF81324">
    <property type="entry name" value="Voltage-gated potassium channels"/>
    <property type="match status" value="1"/>
</dbReference>
<dbReference type="InterPro" id="IPR003974">
    <property type="entry name" value="K_chnl_volt-dep_Kv3"/>
</dbReference>
<feature type="transmembrane region" description="Helical" evidence="20">
    <location>
        <begin position="252"/>
        <end position="270"/>
    </location>
</feature>
<evidence type="ECO:0000313" key="22">
    <source>
        <dbReference type="Ensembl" id="ENSHCOP00000006654.1"/>
    </source>
</evidence>
<keyword evidence="16" id="KW-0407">Ion channel</keyword>
<dbReference type="Gene3D" id="1.10.287.70">
    <property type="match status" value="1"/>
</dbReference>
<comment type="subcellular location">
    <subcellularLocation>
        <location evidence="1">Cell membrane</location>
        <topology evidence="1">Multi-pass membrane protein</topology>
    </subcellularLocation>
    <subcellularLocation>
        <location evidence="17">Presynaptic cell membrane</location>
    </subcellularLocation>
</comment>
<dbReference type="GO" id="GO:0042734">
    <property type="term" value="C:presynaptic membrane"/>
    <property type="evidence" value="ECO:0007669"/>
    <property type="project" value="UniProtKB-SubCell"/>
</dbReference>
<dbReference type="CDD" id="cd18414">
    <property type="entry name" value="BTB_KCNC1_3"/>
    <property type="match status" value="1"/>
</dbReference>
<name>A0A3Q3D9P8_HIPCM</name>
<dbReference type="GO" id="GO:0032809">
    <property type="term" value="C:neuronal cell body membrane"/>
    <property type="evidence" value="ECO:0007669"/>
    <property type="project" value="TreeGrafter"/>
</dbReference>
<keyword evidence="12" id="KW-0406">Ion transport</keyword>
<keyword evidence="9" id="KW-0630">Potassium</keyword>
<keyword evidence="7" id="KW-0631">Potassium channel</keyword>
<dbReference type="Ensembl" id="ENSHCOT00000003318.1">
    <property type="protein sequence ID" value="ENSHCOP00000006654.1"/>
    <property type="gene ID" value="ENSHCOG00000008490.1"/>
</dbReference>
<evidence type="ECO:0000256" key="9">
    <source>
        <dbReference type="ARBA" id="ARBA00022958"/>
    </source>
</evidence>
<dbReference type="PRINTS" id="PR01491">
    <property type="entry name" value="KVCHANNEL"/>
</dbReference>
<evidence type="ECO:0000256" key="13">
    <source>
        <dbReference type="ARBA" id="ARBA00023136"/>
    </source>
</evidence>
<evidence type="ECO:0000259" key="21">
    <source>
        <dbReference type="SMART" id="SM00225"/>
    </source>
</evidence>
<evidence type="ECO:0000256" key="10">
    <source>
        <dbReference type="ARBA" id="ARBA00022989"/>
    </source>
</evidence>
<evidence type="ECO:0000256" key="20">
    <source>
        <dbReference type="SAM" id="Phobius"/>
    </source>
</evidence>
<dbReference type="GO" id="GO:0045211">
    <property type="term" value="C:postsynaptic membrane"/>
    <property type="evidence" value="ECO:0007669"/>
    <property type="project" value="TreeGrafter"/>
</dbReference>
<evidence type="ECO:0000256" key="7">
    <source>
        <dbReference type="ARBA" id="ARBA00022826"/>
    </source>
</evidence>
<dbReference type="InterPro" id="IPR027359">
    <property type="entry name" value="Volt_channel_dom_sf"/>
</dbReference>
<dbReference type="GO" id="GO:0005251">
    <property type="term" value="F:delayed rectifier potassium channel activity"/>
    <property type="evidence" value="ECO:0007669"/>
    <property type="project" value="TreeGrafter"/>
</dbReference>
<evidence type="ECO:0000256" key="4">
    <source>
        <dbReference type="ARBA" id="ARBA00022538"/>
    </source>
</evidence>
<dbReference type="PANTHER" id="PTHR11537:SF184">
    <property type="entry name" value="POTASSIUM VOLTAGE-GATED CHANNEL SUBFAMILY C MEMBER 3"/>
    <property type="match status" value="1"/>
</dbReference>
<reference evidence="22" key="2">
    <citation type="submission" date="2025-09" db="UniProtKB">
        <authorList>
            <consortium name="Ensembl"/>
        </authorList>
    </citation>
    <scope>IDENTIFICATION</scope>
</reference>
<keyword evidence="3" id="KW-1003">Cell membrane</keyword>
<feature type="transmembrane region" description="Helical" evidence="20">
    <location>
        <begin position="394"/>
        <end position="415"/>
    </location>
</feature>
<evidence type="ECO:0000256" key="15">
    <source>
        <dbReference type="ARBA" id="ARBA00023273"/>
    </source>
</evidence>
<keyword evidence="11" id="KW-0770">Synapse</keyword>
<evidence type="ECO:0000256" key="1">
    <source>
        <dbReference type="ARBA" id="ARBA00004651"/>
    </source>
</evidence>
<keyword evidence="8" id="KW-0851">Voltage-gated channel</keyword>
<dbReference type="FunFam" id="1.10.287.70:FF:000011">
    <property type="entry name" value="Potassium channel, voltage-gated Shaw-related subfamily C, member 4"/>
    <property type="match status" value="1"/>
</dbReference>
<dbReference type="Pfam" id="PF02214">
    <property type="entry name" value="BTB_2"/>
    <property type="match status" value="1"/>
</dbReference>
<dbReference type="SMART" id="SM00225">
    <property type="entry name" value="BTB"/>
    <property type="match status" value="1"/>
</dbReference>
<evidence type="ECO:0000256" key="17">
    <source>
        <dbReference type="ARBA" id="ARBA00034111"/>
    </source>
</evidence>
<evidence type="ECO:0000256" key="18">
    <source>
        <dbReference type="ARBA" id="ARBA00034430"/>
    </source>
</evidence>
<keyword evidence="10 20" id="KW-1133">Transmembrane helix</keyword>
<dbReference type="STRING" id="109280.ENSHCOP00000006654"/>
<evidence type="ECO:0000313" key="23">
    <source>
        <dbReference type="Proteomes" id="UP000264820"/>
    </source>
</evidence>
<dbReference type="GO" id="GO:0001508">
    <property type="term" value="P:action potential"/>
    <property type="evidence" value="ECO:0007669"/>
    <property type="project" value="TreeGrafter"/>
</dbReference>
<accession>A0A3Q3D9P8</accession>
<sequence length="602" mass="68051">MLQGDKIVINCGGIRHETYRSTLKTLPGTRLSWLTEPDAYSNFDYDPKSDEFFFDRHPATFAFILNYYRTGKLHCPNDVCGPLFEEELAFWGIDETDVEACCWMNYRQHRDAEEALDSFETPEPDAPEEDPALTGGADGDLKRLCMQEDGRRATWWEVWQPKMWALFEDPYSSKYARYVAFGSLFFILLSISTFCLETHETFYTIYNLTENVTTVFEVVTDGWLTYVEGVCVIWFTIEVLLRVIFCPDKTEFFRSALNIIDIVAIVPFYLEVALSGLSSKTAKDVLSFLRVVRFVRILRIFKLTRHFVGLRVLGHTLRASTNEFLLLIIFLALGVLIFATMIYYAERVGADPDDPTAGAHTDFKNIPIGFWWAVVTMTTLGYGDMFPKTWSGMLVGALCALAGVLTIAMPVPVIVNNFGMYYSLAMAKQKLPKKRNKHIPRAPQPGSPNYCKPDALAMATASPHRLMDCPLAQEEIIEINRADSKQNGDAAANAAALANEDCPTIDQVLGDERSPAIGGHGSTTSRERYPHDRACFLLSAGEFQRTTDGNVRKGRSIKWRSEKQEVERRDLYDAGRWFLINRALCFRDSAFAAGDNVADLDF</sequence>
<dbReference type="Proteomes" id="UP000264820">
    <property type="component" value="Unplaced"/>
</dbReference>
<feature type="transmembrane region" description="Helical" evidence="20">
    <location>
        <begin position="365"/>
        <end position="382"/>
    </location>
</feature>
<dbReference type="InterPro" id="IPR005821">
    <property type="entry name" value="Ion_trans_dom"/>
</dbReference>
<organism evidence="22 23">
    <name type="scientific">Hippocampus comes</name>
    <name type="common">Tiger tail seahorse</name>
    <dbReference type="NCBI Taxonomy" id="109280"/>
    <lineage>
        <taxon>Eukaryota</taxon>
        <taxon>Metazoa</taxon>
        <taxon>Chordata</taxon>
        <taxon>Craniata</taxon>
        <taxon>Vertebrata</taxon>
        <taxon>Euteleostomi</taxon>
        <taxon>Actinopterygii</taxon>
        <taxon>Neopterygii</taxon>
        <taxon>Teleostei</taxon>
        <taxon>Neoteleostei</taxon>
        <taxon>Acanthomorphata</taxon>
        <taxon>Syngnathiaria</taxon>
        <taxon>Syngnathiformes</taxon>
        <taxon>Syngnathoidei</taxon>
        <taxon>Syngnathidae</taxon>
        <taxon>Hippocampus</taxon>
    </lineage>
</organism>
<dbReference type="Gene3D" id="1.20.120.350">
    <property type="entry name" value="Voltage-gated potassium channels. Chain C"/>
    <property type="match status" value="1"/>
</dbReference>
<protein>
    <submittedName>
        <fullName evidence="22">Potassium voltage-gated channel, Shaw-related subfamily, member 3a</fullName>
    </submittedName>
</protein>
<dbReference type="GO" id="GO:0008045">
    <property type="term" value="P:motor neuron axon guidance"/>
    <property type="evidence" value="ECO:0007669"/>
    <property type="project" value="Ensembl"/>
</dbReference>
<evidence type="ECO:0000256" key="16">
    <source>
        <dbReference type="ARBA" id="ARBA00023303"/>
    </source>
</evidence>
<keyword evidence="2" id="KW-0813">Transport</keyword>
<dbReference type="Gene3D" id="3.30.710.10">
    <property type="entry name" value="Potassium Channel Kv1.1, Chain A"/>
    <property type="match status" value="1"/>
</dbReference>
<dbReference type="Pfam" id="PF00520">
    <property type="entry name" value="Ion_trans"/>
    <property type="match status" value="1"/>
</dbReference>
<evidence type="ECO:0000256" key="8">
    <source>
        <dbReference type="ARBA" id="ARBA00022882"/>
    </source>
</evidence>
<feature type="transmembrane region" description="Helical" evidence="20">
    <location>
        <begin position="223"/>
        <end position="245"/>
    </location>
</feature>
<feature type="compositionally biased region" description="Acidic residues" evidence="19">
    <location>
        <begin position="116"/>
        <end position="131"/>
    </location>
</feature>
<evidence type="ECO:0000256" key="14">
    <source>
        <dbReference type="ARBA" id="ARBA00023180"/>
    </source>
</evidence>
<keyword evidence="23" id="KW-1185">Reference proteome</keyword>
<dbReference type="PRINTS" id="PR00169">
    <property type="entry name" value="KCHANNEL"/>
</dbReference>
<evidence type="ECO:0000256" key="2">
    <source>
        <dbReference type="ARBA" id="ARBA00022448"/>
    </source>
</evidence>
<keyword evidence="14" id="KW-0325">Glycoprotein</keyword>
<keyword evidence="15" id="KW-0966">Cell projection</keyword>
<dbReference type="GO" id="GO:0051260">
    <property type="term" value="P:protein homooligomerization"/>
    <property type="evidence" value="ECO:0007669"/>
    <property type="project" value="InterPro"/>
</dbReference>
<evidence type="ECO:0000256" key="12">
    <source>
        <dbReference type="ARBA" id="ARBA00023065"/>
    </source>
</evidence>
<dbReference type="GO" id="GO:0043679">
    <property type="term" value="C:axon terminus"/>
    <property type="evidence" value="ECO:0007669"/>
    <property type="project" value="TreeGrafter"/>
</dbReference>
<keyword evidence="13 20" id="KW-0472">Membrane</keyword>
<comment type="catalytic activity">
    <reaction evidence="18">
        <text>K(+)(in) = K(+)(out)</text>
        <dbReference type="Rhea" id="RHEA:29463"/>
        <dbReference type="ChEBI" id="CHEBI:29103"/>
    </reaction>
</comment>
<dbReference type="GO" id="GO:0032590">
    <property type="term" value="C:dendrite membrane"/>
    <property type="evidence" value="ECO:0007669"/>
    <property type="project" value="TreeGrafter"/>
</dbReference>
<dbReference type="FunFam" id="3.30.710.10:FF:000002">
    <property type="entry name" value="Potassium voltage-gated channel subfamily C member 2"/>
    <property type="match status" value="1"/>
</dbReference>
<dbReference type="PANTHER" id="PTHR11537">
    <property type="entry name" value="VOLTAGE-GATED POTASSIUM CHANNEL"/>
    <property type="match status" value="1"/>
</dbReference>
<feature type="domain" description="BTB" evidence="21">
    <location>
        <begin position="5"/>
        <end position="109"/>
    </location>
</feature>
<dbReference type="PRINTS" id="PR01498">
    <property type="entry name" value="SHAWCHANNEL"/>
</dbReference>
<keyword evidence="5" id="KW-0597">Phosphoprotein</keyword>
<dbReference type="GeneTree" id="ENSGT00940000164903"/>
<dbReference type="OMA" id="ENTTRYM"/>
<feature type="transmembrane region" description="Helical" evidence="20">
    <location>
        <begin position="175"/>
        <end position="194"/>
    </location>
</feature>
<evidence type="ECO:0000256" key="11">
    <source>
        <dbReference type="ARBA" id="ARBA00023018"/>
    </source>
</evidence>
<dbReference type="AlphaFoldDB" id="A0A3Q3D9P8"/>
<keyword evidence="4" id="KW-0633">Potassium transport</keyword>
<dbReference type="InterPro" id="IPR011333">
    <property type="entry name" value="SKP1/BTB/POZ_sf"/>
</dbReference>